<proteinExistence type="predicted"/>
<dbReference type="InterPro" id="IPR019416">
    <property type="entry name" value="NCBP3"/>
</dbReference>
<evidence type="ECO:0000256" key="1">
    <source>
        <dbReference type="SAM" id="MobiDB-lite"/>
    </source>
</evidence>
<accession>A0A1B5L8K0</accession>
<protein>
    <recommendedName>
        <fullName evidence="4">Nucleotide-binding, alpha-beta plait</fullName>
    </recommendedName>
</protein>
<dbReference type="AlphaFoldDB" id="A0A1B5L8K0"/>
<evidence type="ECO:0000313" key="3">
    <source>
        <dbReference type="Proteomes" id="UP000054053"/>
    </source>
</evidence>
<dbReference type="EMBL" id="BBTG02000032">
    <property type="protein sequence ID" value="GAO19662.1"/>
    <property type="molecule type" value="Genomic_DNA"/>
</dbReference>
<feature type="region of interest" description="Disordered" evidence="1">
    <location>
        <begin position="397"/>
        <end position="427"/>
    </location>
</feature>
<evidence type="ECO:0000313" key="2">
    <source>
        <dbReference type="EMBL" id="GAO19662.1"/>
    </source>
</evidence>
<reference evidence="3" key="1">
    <citation type="journal article" date="2016" name="Genome Announc.">
        <title>Genome sequence of Ustilaginoidea virens IPU010, a rice pathogenic fungus causing false smut.</title>
        <authorList>
            <person name="Kumagai T."/>
            <person name="Ishii T."/>
            <person name="Terai G."/>
            <person name="Umemura M."/>
            <person name="Machida M."/>
            <person name="Asai K."/>
        </authorList>
    </citation>
    <scope>NUCLEOTIDE SEQUENCE [LARGE SCALE GENOMIC DNA]</scope>
    <source>
        <strain evidence="3">IPU010</strain>
    </source>
</reference>
<dbReference type="PANTHER" id="PTHR16291:SF0">
    <property type="entry name" value="NUCLEAR CAP-BINDING PROTEIN SUBUNIT 3"/>
    <property type="match status" value="1"/>
</dbReference>
<feature type="region of interest" description="Disordered" evidence="1">
    <location>
        <begin position="36"/>
        <end position="68"/>
    </location>
</feature>
<dbReference type="GO" id="GO:0000340">
    <property type="term" value="F:RNA 7-methylguanosine cap binding"/>
    <property type="evidence" value="ECO:0007669"/>
    <property type="project" value="InterPro"/>
</dbReference>
<dbReference type="PANTHER" id="PTHR16291">
    <property type="entry name" value="NUCLEAR CAP-BINDING PROTEIN SUBUNIT 3"/>
    <property type="match status" value="1"/>
</dbReference>
<dbReference type="GO" id="GO:0003729">
    <property type="term" value="F:mRNA binding"/>
    <property type="evidence" value="ECO:0007669"/>
    <property type="project" value="InterPro"/>
</dbReference>
<name>A0A1B5L8K0_USTVR</name>
<gene>
    <name evidence="2" type="ORF">UVI_02047610</name>
</gene>
<feature type="compositionally biased region" description="Basic and acidic residues" evidence="1">
    <location>
        <begin position="281"/>
        <end position="306"/>
    </location>
</feature>
<organism evidence="2 3">
    <name type="scientific">Ustilaginoidea virens</name>
    <name type="common">Rice false smut fungus</name>
    <name type="synonym">Villosiclava virens</name>
    <dbReference type="NCBI Taxonomy" id="1159556"/>
    <lineage>
        <taxon>Eukaryota</taxon>
        <taxon>Fungi</taxon>
        <taxon>Dikarya</taxon>
        <taxon>Ascomycota</taxon>
        <taxon>Pezizomycotina</taxon>
        <taxon>Sordariomycetes</taxon>
        <taxon>Hypocreomycetidae</taxon>
        <taxon>Hypocreales</taxon>
        <taxon>Clavicipitaceae</taxon>
        <taxon>Ustilaginoidea</taxon>
    </lineage>
</organism>
<dbReference type="Proteomes" id="UP000054053">
    <property type="component" value="Unassembled WGS sequence"/>
</dbReference>
<feature type="region of interest" description="Disordered" evidence="1">
    <location>
        <begin position="1"/>
        <end position="24"/>
    </location>
</feature>
<dbReference type="Pfam" id="PF10309">
    <property type="entry name" value="NCBP3"/>
    <property type="match status" value="1"/>
</dbReference>
<dbReference type="GO" id="GO:0005634">
    <property type="term" value="C:nucleus"/>
    <property type="evidence" value="ECO:0007669"/>
    <property type="project" value="TreeGrafter"/>
</dbReference>
<feature type="compositionally biased region" description="Basic residues" evidence="1">
    <location>
        <begin position="271"/>
        <end position="280"/>
    </location>
</feature>
<evidence type="ECO:0008006" key="4">
    <source>
        <dbReference type="Google" id="ProtNLM"/>
    </source>
</evidence>
<sequence length="427" mass="47200">MDLDIEMGDAADGMPEMLADEPEPRQTEEILVRAATGVSFPSKSNEPGEVAEDGPTIAAGEEGGSESKTVVPNKIHIHGVDTLHTDEIKAYVRSHFGLVDRIEWIDDHSANLVFANNMIAHDALAALSAMEVLDVTALAVGETLPAKPFHGKPEVSFQLRFAVESDKKQAGAALRSRYYLLHPEHDPEERRRKQQQDRARYRDREGSYHSLAGRHRRDGSTDDAEVFEASMYDDAPRSQRSRRGSGSRDATNAHLRSNHNHGKELFGNRSSLRKRSASPRRHLDGGDAHQDELERSNDRNRIEARSIKSGLADNSSKELFPTKSSGRGGQLDQLDQLEESIGSARLRIEDFPNVVITPDSATDDAFKIKGAAADERRNRGRGFAIKGAALGSARELFPDKLGNRNASHDLPSPARTKRRQKAHDLFS</sequence>
<feature type="compositionally biased region" description="Basic and acidic residues" evidence="1">
    <location>
        <begin position="182"/>
        <end position="207"/>
    </location>
</feature>
<comment type="caution">
    <text evidence="2">The sequence shown here is derived from an EMBL/GenBank/DDBJ whole genome shotgun (WGS) entry which is preliminary data.</text>
</comment>
<feature type="region of interest" description="Disordered" evidence="1">
    <location>
        <begin position="179"/>
        <end position="330"/>
    </location>
</feature>